<gene>
    <name evidence="1" type="ORF">PILCRDRAFT_819224</name>
</gene>
<evidence type="ECO:0000313" key="2">
    <source>
        <dbReference type="Proteomes" id="UP000054166"/>
    </source>
</evidence>
<keyword evidence="2" id="KW-1185">Reference proteome</keyword>
<dbReference type="HOGENOM" id="CLU_3069503_0_0_1"/>
<dbReference type="AlphaFoldDB" id="A0A0C3FH15"/>
<reference evidence="2" key="2">
    <citation type="submission" date="2015-01" db="EMBL/GenBank/DDBJ databases">
        <title>Evolutionary Origins and Diversification of the Mycorrhizal Mutualists.</title>
        <authorList>
            <consortium name="DOE Joint Genome Institute"/>
            <consortium name="Mycorrhizal Genomics Consortium"/>
            <person name="Kohler A."/>
            <person name="Kuo A."/>
            <person name="Nagy L.G."/>
            <person name="Floudas D."/>
            <person name="Copeland A."/>
            <person name="Barry K.W."/>
            <person name="Cichocki N."/>
            <person name="Veneault-Fourrey C."/>
            <person name="LaButti K."/>
            <person name="Lindquist E.A."/>
            <person name="Lipzen A."/>
            <person name="Lundell T."/>
            <person name="Morin E."/>
            <person name="Murat C."/>
            <person name="Riley R."/>
            <person name="Ohm R."/>
            <person name="Sun H."/>
            <person name="Tunlid A."/>
            <person name="Henrissat B."/>
            <person name="Grigoriev I.V."/>
            <person name="Hibbett D.S."/>
            <person name="Martin F."/>
        </authorList>
    </citation>
    <scope>NUCLEOTIDE SEQUENCE [LARGE SCALE GENOMIC DNA]</scope>
    <source>
        <strain evidence="2">F 1598</strain>
    </source>
</reference>
<proteinExistence type="predicted"/>
<name>A0A0C3FH15_PILCF</name>
<protein>
    <submittedName>
        <fullName evidence="1">Uncharacterized protein</fullName>
    </submittedName>
</protein>
<dbReference type="InParanoid" id="A0A0C3FH15"/>
<dbReference type="EMBL" id="KN832990">
    <property type="protein sequence ID" value="KIM83595.1"/>
    <property type="molecule type" value="Genomic_DNA"/>
</dbReference>
<evidence type="ECO:0000313" key="1">
    <source>
        <dbReference type="EMBL" id="KIM83595.1"/>
    </source>
</evidence>
<dbReference type="Proteomes" id="UP000054166">
    <property type="component" value="Unassembled WGS sequence"/>
</dbReference>
<sequence>MANRSKHIPRVRTVLRWIPVDPWPVFSSVQRDKRTTELYQDPVMVLVLLLYIQ</sequence>
<organism evidence="1 2">
    <name type="scientific">Piloderma croceum (strain F 1598)</name>
    <dbReference type="NCBI Taxonomy" id="765440"/>
    <lineage>
        <taxon>Eukaryota</taxon>
        <taxon>Fungi</taxon>
        <taxon>Dikarya</taxon>
        <taxon>Basidiomycota</taxon>
        <taxon>Agaricomycotina</taxon>
        <taxon>Agaricomycetes</taxon>
        <taxon>Agaricomycetidae</taxon>
        <taxon>Atheliales</taxon>
        <taxon>Atheliaceae</taxon>
        <taxon>Piloderma</taxon>
    </lineage>
</organism>
<accession>A0A0C3FH15</accession>
<reference evidence="1 2" key="1">
    <citation type="submission" date="2014-04" db="EMBL/GenBank/DDBJ databases">
        <authorList>
            <consortium name="DOE Joint Genome Institute"/>
            <person name="Kuo A."/>
            <person name="Tarkka M."/>
            <person name="Buscot F."/>
            <person name="Kohler A."/>
            <person name="Nagy L.G."/>
            <person name="Floudas D."/>
            <person name="Copeland A."/>
            <person name="Barry K.W."/>
            <person name="Cichocki N."/>
            <person name="Veneault-Fourrey C."/>
            <person name="LaButti K."/>
            <person name="Lindquist E.A."/>
            <person name="Lipzen A."/>
            <person name="Lundell T."/>
            <person name="Morin E."/>
            <person name="Murat C."/>
            <person name="Sun H."/>
            <person name="Tunlid A."/>
            <person name="Henrissat B."/>
            <person name="Grigoriev I.V."/>
            <person name="Hibbett D.S."/>
            <person name="Martin F."/>
            <person name="Nordberg H.P."/>
            <person name="Cantor M.N."/>
            <person name="Hua S.X."/>
        </authorList>
    </citation>
    <scope>NUCLEOTIDE SEQUENCE [LARGE SCALE GENOMIC DNA]</scope>
    <source>
        <strain evidence="1 2">F 1598</strain>
    </source>
</reference>